<dbReference type="GO" id="GO:0000974">
    <property type="term" value="C:Prp19 complex"/>
    <property type="evidence" value="ECO:0007669"/>
    <property type="project" value="InterPro"/>
</dbReference>
<gene>
    <name evidence="3" type="ORF">IFM89_032438</name>
</gene>
<dbReference type="GO" id="GO:0005681">
    <property type="term" value="C:spliceosomal complex"/>
    <property type="evidence" value="ECO:0007669"/>
    <property type="project" value="TreeGrafter"/>
</dbReference>
<dbReference type="OrthoDB" id="1410009at2759"/>
<dbReference type="GO" id="GO:0003677">
    <property type="term" value="F:DNA binding"/>
    <property type="evidence" value="ECO:0007669"/>
    <property type="project" value="UniProtKB-KW"/>
</dbReference>
<proteinExistence type="predicted"/>
<evidence type="ECO:0000313" key="3">
    <source>
        <dbReference type="EMBL" id="KAF9611468.1"/>
    </source>
</evidence>
<evidence type="ECO:0000256" key="1">
    <source>
        <dbReference type="ARBA" id="ARBA00023125"/>
    </source>
</evidence>
<comment type="caution">
    <text evidence="3">The sequence shown here is derived from an EMBL/GenBank/DDBJ whole genome shotgun (WGS) entry which is preliminary data.</text>
</comment>
<dbReference type="PANTHER" id="PTHR45885:SF1">
    <property type="entry name" value="CELL DIVISION CYCLE 5-LIKE PROTEIN"/>
    <property type="match status" value="1"/>
</dbReference>
<accession>A0A835LX26</accession>
<keyword evidence="1" id="KW-0238">DNA-binding</keyword>
<dbReference type="AlphaFoldDB" id="A0A835LX26"/>
<protein>
    <submittedName>
        <fullName evidence="3">Uncharacterized protein</fullName>
    </submittedName>
</protein>
<name>A0A835LX26_9MAGN</name>
<keyword evidence="2" id="KW-0539">Nucleus</keyword>
<dbReference type="PANTHER" id="PTHR45885">
    <property type="entry name" value="CELL DIVISION CYCLE 5-LIKE PROTEIN"/>
    <property type="match status" value="1"/>
</dbReference>
<dbReference type="Proteomes" id="UP000631114">
    <property type="component" value="Unassembled WGS sequence"/>
</dbReference>
<dbReference type="GO" id="GO:0000398">
    <property type="term" value="P:mRNA splicing, via spliceosome"/>
    <property type="evidence" value="ECO:0007669"/>
    <property type="project" value="InterPro"/>
</dbReference>
<reference evidence="3 4" key="1">
    <citation type="submission" date="2020-10" db="EMBL/GenBank/DDBJ databases">
        <title>The Coptis chinensis genome and diversification of protoberbering-type alkaloids.</title>
        <authorList>
            <person name="Wang B."/>
            <person name="Shu S."/>
            <person name="Song C."/>
            <person name="Liu Y."/>
        </authorList>
    </citation>
    <scope>NUCLEOTIDE SEQUENCE [LARGE SCALE GENOMIC DNA]</scope>
    <source>
        <strain evidence="3">HL-2020</strain>
        <tissue evidence="3">Leaf</tissue>
    </source>
</reference>
<organism evidence="3 4">
    <name type="scientific">Coptis chinensis</name>
    <dbReference type="NCBI Taxonomy" id="261450"/>
    <lineage>
        <taxon>Eukaryota</taxon>
        <taxon>Viridiplantae</taxon>
        <taxon>Streptophyta</taxon>
        <taxon>Embryophyta</taxon>
        <taxon>Tracheophyta</taxon>
        <taxon>Spermatophyta</taxon>
        <taxon>Magnoliopsida</taxon>
        <taxon>Ranunculales</taxon>
        <taxon>Ranunculaceae</taxon>
        <taxon>Coptidoideae</taxon>
        <taxon>Coptis</taxon>
    </lineage>
</organism>
<keyword evidence="4" id="KW-1185">Reference proteome</keyword>
<dbReference type="InterPro" id="IPR047242">
    <property type="entry name" value="CDC5L/Cef1"/>
</dbReference>
<evidence type="ECO:0000256" key="2">
    <source>
        <dbReference type="ARBA" id="ARBA00023242"/>
    </source>
</evidence>
<evidence type="ECO:0000313" key="4">
    <source>
        <dbReference type="Proteomes" id="UP000631114"/>
    </source>
</evidence>
<sequence>MLPRTKLLKGGDAPSSILQVNKLNDPEAVRKRSKLMLQRPLEISDHELEEIAKMGYASDLVLKARKCRKEVVLHVLFLPTMHKLQDGDDTI</sequence>
<dbReference type="EMBL" id="JADFTS010000004">
    <property type="protein sequence ID" value="KAF9611468.1"/>
    <property type="molecule type" value="Genomic_DNA"/>
</dbReference>